<organism evidence="4">
    <name type="scientific">Ditylum brightwellii</name>
    <dbReference type="NCBI Taxonomy" id="49249"/>
    <lineage>
        <taxon>Eukaryota</taxon>
        <taxon>Sar</taxon>
        <taxon>Stramenopiles</taxon>
        <taxon>Ochrophyta</taxon>
        <taxon>Bacillariophyta</taxon>
        <taxon>Mediophyceae</taxon>
        <taxon>Lithodesmiophycidae</taxon>
        <taxon>Lithodesmiales</taxon>
        <taxon>Lithodesmiaceae</taxon>
        <taxon>Ditylum</taxon>
    </lineage>
</organism>
<dbReference type="GO" id="GO:0008033">
    <property type="term" value="P:tRNA processing"/>
    <property type="evidence" value="ECO:0007669"/>
    <property type="project" value="UniProtKB-KW"/>
</dbReference>
<feature type="compositionally biased region" description="Basic and acidic residues" evidence="3">
    <location>
        <begin position="135"/>
        <end position="173"/>
    </location>
</feature>
<feature type="compositionally biased region" description="Polar residues" evidence="3">
    <location>
        <begin position="201"/>
        <end position="212"/>
    </location>
</feature>
<dbReference type="GO" id="GO:0052717">
    <property type="term" value="F:tRNA-specific adenosine-34 deaminase activity"/>
    <property type="evidence" value="ECO:0007669"/>
    <property type="project" value="TreeGrafter"/>
</dbReference>
<evidence type="ECO:0000256" key="3">
    <source>
        <dbReference type="SAM" id="MobiDB-lite"/>
    </source>
</evidence>
<sequence length="410" mass="46454">MTHKTIYSKRMNHRKKEKRKTNLSLAKKEKKTNVKLEILLGSTSQIDKIIPSSTLSRLTTSYELNNIERRYVPGRPAQSKTELELFNAIWPTLYNHEKTQEFEKEILMLSDQEIRVMNECMREAIKDAQQSRKQWSECRQNQESKEKQDGIQTKGETENKLKKEPCENQEGDHKNKKTTLNSSSSSSSPPWTLAGAIVVNPKTNQVVSSSSTERCRQQKEHEHHQQQRREHGQTTSTQLFLDDINPLCTPVLLAIQGVSRLERSAAIGRGMDSEEFQKGQYLCTGYDVYTTREPNVYESMALVHSRVRRVIFGVTNSDDGGLGGSGLGTAVHCLPGTNHHYRAFRCCLHSDGNEKCSGNDETVDTIGLDVENGAGEKIGGYKSYQDDDKDDIARHEVANVFHACVRIHSR</sequence>
<feature type="region of interest" description="Disordered" evidence="3">
    <location>
        <begin position="135"/>
        <end position="236"/>
    </location>
</feature>
<dbReference type="PANTHER" id="PTHR11079:SF156">
    <property type="entry name" value="INACTIVE TRNA-SPECIFIC ADENOSINE DEAMINASE-LIKE PROTEIN 3-RELATED"/>
    <property type="match status" value="1"/>
</dbReference>
<keyword evidence="1" id="KW-0819">tRNA processing</keyword>
<protein>
    <submittedName>
        <fullName evidence="4">Uncharacterized protein</fullName>
    </submittedName>
</protein>
<feature type="region of interest" description="Disordered" evidence="3">
    <location>
        <begin position="1"/>
        <end position="20"/>
    </location>
</feature>
<dbReference type="SUPFAM" id="SSF53927">
    <property type="entry name" value="Cytidine deaminase-like"/>
    <property type="match status" value="1"/>
</dbReference>
<evidence type="ECO:0000313" key="4">
    <source>
        <dbReference type="EMBL" id="CAE4634199.1"/>
    </source>
</evidence>
<feature type="compositionally biased region" description="Basic and acidic residues" evidence="3">
    <location>
        <begin position="213"/>
        <end position="232"/>
    </location>
</feature>
<comment type="similarity">
    <text evidence="2">Belongs to the cytidine and deoxycytidylate deaminase family. ADAT3 subfamily.</text>
</comment>
<dbReference type="AlphaFoldDB" id="A0A7S4S487"/>
<gene>
    <name evidence="4" type="ORF">DBRI00130_LOCUS29102</name>
</gene>
<name>A0A7S4S487_9STRA</name>
<proteinExistence type="inferred from homology"/>
<reference evidence="4" key="1">
    <citation type="submission" date="2021-01" db="EMBL/GenBank/DDBJ databases">
        <authorList>
            <person name="Corre E."/>
            <person name="Pelletier E."/>
            <person name="Niang G."/>
            <person name="Scheremetjew M."/>
            <person name="Finn R."/>
            <person name="Kale V."/>
            <person name="Holt S."/>
            <person name="Cochrane G."/>
            <person name="Meng A."/>
            <person name="Brown T."/>
            <person name="Cohen L."/>
        </authorList>
    </citation>
    <scope>NUCLEOTIDE SEQUENCE</scope>
    <source>
        <strain evidence="4">GSO104</strain>
    </source>
</reference>
<dbReference type="GO" id="GO:0005634">
    <property type="term" value="C:nucleus"/>
    <property type="evidence" value="ECO:0007669"/>
    <property type="project" value="TreeGrafter"/>
</dbReference>
<dbReference type="PANTHER" id="PTHR11079">
    <property type="entry name" value="CYTOSINE DEAMINASE FAMILY MEMBER"/>
    <property type="match status" value="1"/>
</dbReference>
<accession>A0A7S4S487</accession>
<dbReference type="InterPro" id="IPR016193">
    <property type="entry name" value="Cytidine_deaminase-like"/>
</dbReference>
<dbReference type="Gene3D" id="3.40.140.10">
    <property type="entry name" value="Cytidine Deaminase, domain 2"/>
    <property type="match status" value="1"/>
</dbReference>
<evidence type="ECO:0000256" key="1">
    <source>
        <dbReference type="ARBA" id="ARBA00022694"/>
    </source>
</evidence>
<dbReference type="GO" id="GO:0005737">
    <property type="term" value="C:cytoplasm"/>
    <property type="evidence" value="ECO:0007669"/>
    <property type="project" value="TreeGrafter"/>
</dbReference>
<dbReference type="EMBL" id="HBNS01037261">
    <property type="protein sequence ID" value="CAE4634199.1"/>
    <property type="molecule type" value="Transcribed_RNA"/>
</dbReference>
<evidence type="ECO:0000256" key="2">
    <source>
        <dbReference type="ARBA" id="ARBA00038160"/>
    </source>
</evidence>